<protein>
    <submittedName>
        <fullName evidence="1">Uncharacterized protein</fullName>
    </submittedName>
</protein>
<evidence type="ECO:0000313" key="2">
    <source>
        <dbReference type="Proteomes" id="UP001341245"/>
    </source>
</evidence>
<sequence>MNETDDDEEDATLFPEALSFGQEKAHRNELSTDIQLFRGMATQLVPSHGYFNTPYGPVECWQQMLQNVSDPFDDAGNVNIGLWTDKRRVGPNVVGPGDVIRATYSVAQNNTDQVYPNPYIRTFRHGPVYSKVRPMVVLWNTDEGMLCLPLYSAEWSKRPSTKEFWKAGFMTVVTETCDQPADWEGYTPENGKPLSMIVSPGVPHLKSESFVSIDRPVSISRFEAVHYKQAKFTRESYVRLMEAYTHRENERKEEAFKDLGLQYPTARPPRAPLAANAGFEYEKTTIDFAKKRLKDIGMSAHEIENVFS</sequence>
<comment type="caution">
    <text evidence="1">The sequence shown here is derived from an EMBL/GenBank/DDBJ whole genome shotgun (WGS) entry which is preliminary data.</text>
</comment>
<keyword evidence="2" id="KW-1185">Reference proteome</keyword>
<dbReference type="EMBL" id="JASGXD010000016">
    <property type="protein sequence ID" value="KAK6000652.1"/>
    <property type="molecule type" value="Genomic_DNA"/>
</dbReference>
<gene>
    <name evidence="1" type="ORF">QM012_003377</name>
</gene>
<dbReference type="Proteomes" id="UP001341245">
    <property type="component" value="Unassembled WGS sequence"/>
</dbReference>
<organism evidence="1 2">
    <name type="scientific">Aureobasidium pullulans</name>
    <name type="common">Black yeast</name>
    <name type="synonym">Pullularia pullulans</name>
    <dbReference type="NCBI Taxonomy" id="5580"/>
    <lineage>
        <taxon>Eukaryota</taxon>
        <taxon>Fungi</taxon>
        <taxon>Dikarya</taxon>
        <taxon>Ascomycota</taxon>
        <taxon>Pezizomycotina</taxon>
        <taxon>Dothideomycetes</taxon>
        <taxon>Dothideomycetidae</taxon>
        <taxon>Dothideales</taxon>
        <taxon>Saccotheciaceae</taxon>
        <taxon>Aureobasidium</taxon>
    </lineage>
</organism>
<reference evidence="1 2" key="1">
    <citation type="submission" date="2023-11" db="EMBL/GenBank/DDBJ databases">
        <title>Draft genome sequence and annotation of the polyextremotolerant black yeast-like fungus Aureobasidium pullulans NRRL 62042.</title>
        <authorList>
            <person name="Dielentheis-Frenken M.R.E."/>
            <person name="Wibberg D."/>
            <person name="Blank L.M."/>
            <person name="Tiso T."/>
        </authorList>
    </citation>
    <scope>NUCLEOTIDE SEQUENCE [LARGE SCALE GENOMIC DNA]</scope>
    <source>
        <strain evidence="1 2">NRRL 62042</strain>
    </source>
</reference>
<evidence type="ECO:0000313" key="1">
    <source>
        <dbReference type="EMBL" id="KAK6000652.1"/>
    </source>
</evidence>
<accession>A0ABR0T964</accession>
<proteinExistence type="predicted"/>
<name>A0ABR0T964_AURPU</name>